<protein>
    <recommendedName>
        <fullName evidence="7">Cardiolipin synthase N-terminal domain-containing protein</fullName>
    </recommendedName>
</protein>
<dbReference type="RefSeq" id="WP_011940116.1">
    <property type="nucleotide sequence ID" value="NC_009483.1"/>
</dbReference>
<dbReference type="EMBL" id="CP000698">
    <property type="protein sequence ID" value="ABQ27453.1"/>
    <property type="molecule type" value="Genomic_DNA"/>
</dbReference>
<accession>A5G6N5</accession>
<dbReference type="Proteomes" id="UP000006695">
    <property type="component" value="Chromosome"/>
</dbReference>
<organism evidence="8 9">
    <name type="scientific">Geotalea uraniireducens (strain Rf4)</name>
    <name type="common">Geobacter uraniireducens</name>
    <dbReference type="NCBI Taxonomy" id="351605"/>
    <lineage>
        <taxon>Bacteria</taxon>
        <taxon>Pseudomonadati</taxon>
        <taxon>Thermodesulfobacteriota</taxon>
        <taxon>Desulfuromonadia</taxon>
        <taxon>Geobacterales</taxon>
        <taxon>Geobacteraceae</taxon>
        <taxon>Geotalea</taxon>
    </lineage>
</organism>
<evidence type="ECO:0000256" key="3">
    <source>
        <dbReference type="ARBA" id="ARBA00022692"/>
    </source>
</evidence>
<keyword evidence="9" id="KW-1185">Reference proteome</keyword>
<evidence type="ECO:0000256" key="6">
    <source>
        <dbReference type="SAM" id="Phobius"/>
    </source>
</evidence>
<comment type="subcellular location">
    <subcellularLocation>
        <location evidence="1">Cell membrane</location>
        <topology evidence="1">Multi-pass membrane protein</topology>
    </subcellularLocation>
</comment>
<feature type="transmembrane region" description="Helical" evidence="6">
    <location>
        <begin position="47"/>
        <end position="67"/>
    </location>
</feature>
<proteinExistence type="predicted"/>
<keyword evidence="4 6" id="KW-1133">Transmembrane helix</keyword>
<keyword evidence="5 6" id="KW-0472">Membrane</keyword>
<dbReference type="KEGG" id="gur:Gura_3296"/>
<evidence type="ECO:0000313" key="8">
    <source>
        <dbReference type="EMBL" id="ABQ27453.1"/>
    </source>
</evidence>
<evidence type="ECO:0000313" key="9">
    <source>
        <dbReference type="Proteomes" id="UP000006695"/>
    </source>
</evidence>
<dbReference type="AlphaFoldDB" id="A5G6N5"/>
<evidence type="ECO:0000256" key="4">
    <source>
        <dbReference type="ARBA" id="ARBA00022989"/>
    </source>
</evidence>
<keyword evidence="2" id="KW-1003">Cell membrane</keyword>
<feature type="domain" description="Cardiolipin synthase N-terminal" evidence="7">
    <location>
        <begin position="27"/>
        <end position="69"/>
    </location>
</feature>
<keyword evidence="3 6" id="KW-0812">Transmembrane</keyword>
<gene>
    <name evidence="8" type="ordered locus">Gura_3296</name>
</gene>
<evidence type="ECO:0000256" key="5">
    <source>
        <dbReference type="ARBA" id="ARBA00023136"/>
    </source>
</evidence>
<dbReference type="InterPro" id="IPR027379">
    <property type="entry name" value="CLS_N"/>
</dbReference>
<dbReference type="Pfam" id="PF13396">
    <property type="entry name" value="PLDc_N"/>
    <property type="match status" value="1"/>
</dbReference>
<dbReference type="GO" id="GO:0005886">
    <property type="term" value="C:plasma membrane"/>
    <property type="evidence" value="ECO:0007669"/>
    <property type="project" value="UniProtKB-SubCell"/>
</dbReference>
<evidence type="ECO:0000256" key="2">
    <source>
        <dbReference type="ARBA" id="ARBA00022475"/>
    </source>
</evidence>
<sequence length="76" mass="8469">MHDFAMMGAMGVAAFLVFGIIATAIFALWLWALVDILKNEFTGSNKIIWLLLVIAVPLIGVILYYLIGREQKISDK</sequence>
<evidence type="ECO:0000259" key="7">
    <source>
        <dbReference type="Pfam" id="PF13396"/>
    </source>
</evidence>
<reference evidence="8 9" key="1">
    <citation type="submission" date="2007-05" db="EMBL/GenBank/DDBJ databases">
        <title>Complete sequence of Geobacter uraniireducens Rf4.</title>
        <authorList>
            <consortium name="US DOE Joint Genome Institute"/>
            <person name="Copeland A."/>
            <person name="Lucas S."/>
            <person name="Lapidus A."/>
            <person name="Barry K."/>
            <person name="Detter J.C."/>
            <person name="Glavina del Rio T."/>
            <person name="Hammon N."/>
            <person name="Israni S."/>
            <person name="Dalin E."/>
            <person name="Tice H."/>
            <person name="Pitluck S."/>
            <person name="Chertkov O."/>
            <person name="Brettin T."/>
            <person name="Bruce D."/>
            <person name="Han C."/>
            <person name="Schmutz J."/>
            <person name="Larimer F."/>
            <person name="Land M."/>
            <person name="Hauser L."/>
            <person name="Kyrpides N."/>
            <person name="Mikhailova N."/>
            <person name="Shelobolina E."/>
            <person name="Aklujkar M."/>
            <person name="Lovley D."/>
            <person name="Richardson P."/>
        </authorList>
    </citation>
    <scope>NUCLEOTIDE SEQUENCE [LARGE SCALE GENOMIC DNA]</scope>
    <source>
        <strain evidence="8 9">Rf4</strain>
    </source>
</reference>
<evidence type="ECO:0000256" key="1">
    <source>
        <dbReference type="ARBA" id="ARBA00004651"/>
    </source>
</evidence>
<name>A5G6N5_GEOUR</name>
<dbReference type="HOGENOM" id="CLU_176001_5_2_7"/>
<feature type="transmembrane region" description="Helical" evidence="6">
    <location>
        <begin position="12"/>
        <end position="32"/>
    </location>
</feature>